<dbReference type="Gene3D" id="1.10.10.60">
    <property type="entry name" value="Homeodomain-like"/>
    <property type="match status" value="1"/>
</dbReference>
<evidence type="ECO:0000256" key="7">
    <source>
        <dbReference type="SAM" id="MobiDB-lite"/>
    </source>
</evidence>
<feature type="compositionally biased region" description="Basic and acidic residues" evidence="7">
    <location>
        <begin position="199"/>
        <end position="210"/>
    </location>
</feature>
<keyword evidence="10" id="KW-1185">Reference proteome</keyword>
<reference evidence="10" key="1">
    <citation type="submission" date="2013-03" db="EMBL/GenBank/DDBJ databases">
        <authorList>
            <person name="Jeffery W."/>
            <person name="Warren W."/>
            <person name="Wilson R.K."/>
        </authorList>
    </citation>
    <scope>NUCLEOTIDE SEQUENCE</scope>
    <source>
        <strain evidence="10">female</strain>
    </source>
</reference>
<dbReference type="GO" id="GO:0000978">
    <property type="term" value="F:RNA polymerase II cis-regulatory region sequence-specific DNA binding"/>
    <property type="evidence" value="ECO:0007669"/>
    <property type="project" value="TreeGrafter"/>
</dbReference>
<protein>
    <submittedName>
        <fullName evidence="9">Iroquois-class homeodomain protein IRX-1-like</fullName>
    </submittedName>
</protein>
<dbReference type="PANTHER" id="PTHR11211">
    <property type="entry name" value="IROQUOIS-CLASS HOMEODOMAIN PROTEIN IRX"/>
    <property type="match status" value="1"/>
</dbReference>
<dbReference type="Pfam" id="PF05920">
    <property type="entry name" value="Homeobox_KN"/>
    <property type="match status" value="1"/>
</dbReference>
<dbReference type="FunFam" id="1.10.10.60:FF:000003">
    <property type="entry name" value="Iroquois-class homeobox protein IRX"/>
    <property type="match status" value="1"/>
</dbReference>
<reference evidence="9" key="3">
    <citation type="submission" date="2025-08" db="UniProtKB">
        <authorList>
            <consortium name="Ensembl"/>
        </authorList>
    </citation>
    <scope>IDENTIFICATION</scope>
</reference>
<evidence type="ECO:0000256" key="2">
    <source>
        <dbReference type="ARBA" id="ARBA00008446"/>
    </source>
</evidence>
<dbReference type="STRING" id="7994.ENSAMXP00000037990"/>
<keyword evidence="3 6" id="KW-0238">DNA-binding</keyword>
<feature type="region of interest" description="Disordered" evidence="7">
    <location>
        <begin position="362"/>
        <end position="382"/>
    </location>
</feature>
<comment type="similarity">
    <text evidence="2">Belongs to the TALE/IRO homeobox family.</text>
</comment>
<dbReference type="InParanoid" id="A0A3B1J7Z5"/>
<dbReference type="GO" id="GO:0048468">
    <property type="term" value="P:cell development"/>
    <property type="evidence" value="ECO:0007669"/>
    <property type="project" value="TreeGrafter"/>
</dbReference>
<dbReference type="Bgee" id="ENSAMXG00000029124">
    <property type="expression patterns" value="Expressed in embryo and 6 other cell types or tissues"/>
</dbReference>
<dbReference type="AlphaFoldDB" id="A0A3B1J7Z5"/>
<dbReference type="GO" id="GO:0000981">
    <property type="term" value="F:DNA-binding transcription factor activity, RNA polymerase II-specific"/>
    <property type="evidence" value="ECO:0007669"/>
    <property type="project" value="InterPro"/>
</dbReference>
<reference evidence="10" key="2">
    <citation type="journal article" date="2014" name="Nat. Commun.">
        <title>The cavefish genome reveals candidate genes for eye loss.</title>
        <authorList>
            <person name="McGaugh S.E."/>
            <person name="Gross J.B."/>
            <person name="Aken B."/>
            <person name="Blin M."/>
            <person name="Borowsky R."/>
            <person name="Chalopin D."/>
            <person name="Hinaux H."/>
            <person name="Jeffery W.R."/>
            <person name="Keene A."/>
            <person name="Ma L."/>
            <person name="Minx P."/>
            <person name="Murphy D."/>
            <person name="O'Quin K.E."/>
            <person name="Retaux S."/>
            <person name="Rohner N."/>
            <person name="Searle S.M."/>
            <person name="Stahl B.A."/>
            <person name="Tabin C."/>
            <person name="Volff J.N."/>
            <person name="Yoshizawa M."/>
            <person name="Warren W.C."/>
        </authorList>
    </citation>
    <scope>NUCLEOTIDE SEQUENCE [LARGE SCALE GENOMIC DNA]</scope>
    <source>
        <strain evidence="10">female</strain>
    </source>
</reference>
<evidence type="ECO:0000313" key="10">
    <source>
        <dbReference type="Proteomes" id="UP000018467"/>
    </source>
</evidence>
<evidence type="ECO:0000313" key="9">
    <source>
        <dbReference type="Ensembl" id="ENSAMXP00000037990.1"/>
    </source>
</evidence>
<dbReference type="PROSITE" id="PS00027">
    <property type="entry name" value="HOMEOBOX_1"/>
    <property type="match status" value="1"/>
</dbReference>
<dbReference type="SUPFAM" id="SSF46689">
    <property type="entry name" value="Homeodomain-like"/>
    <property type="match status" value="1"/>
</dbReference>
<dbReference type="PROSITE" id="PS50071">
    <property type="entry name" value="HOMEOBOX_2"/>
    <property type="match status" value="1"/>
</dbReference>
<organism evidence="9 10">
    <name type="scientific">Astyanax mexicanus</name>
    <name type="common">Blind cave fish</name>
    <name type="synonym">Astyanax fasciatus mexicanus</name>
    <dbReference type="NCBI Taxonomy" id="7994"/>
    <lineage>
        <taxon>Eukaryota</taxon>
        <taxon>Metazoa</taxon>
        <taxon>Chordata</taxon>
        <taxon>Craniata</taxon>
        <taxon>Vertebrata</taxon>
        <taxon>Euteleostomi</taxon>
        <taxon>Actinopterygii</taxon>
        <taxon>Neopterygii</taxon>
        <taxon>Teleostei</taxon>
        <taxon>Ostariophysi</taxon>
        <taxon>Characiformes</taxon>
        <taxon>Characoidei</taxon>
        <taxon>Acestrorhamphidae</taxon>
        <taxon>Acestrorhamphinae</taxon>
        <taxon>Astyanax</taxon>
    </lineage>
</organism>
<evidence type="ECO:0000256" key="3">
    <source>
        <dbReference type="ARBA" id="ARBA00023125"/>
    </source>
</evidence>
<feature type="compositionally biased region" description="Acidic residues" evidence="7">
    <location>
        <begin position="174"/>
        <end position="198"/>
    </location>
</feature>
<name>A0A3B1J7Z5_ASTMX</name>
<dbReference type="SMART" id="SM00389">
    <property type="entry name" value="HOX"/>
    <property type="match status" value="1"/>
</dbReference>
<dbReference type="Proteomes" id="UP000018467">
    <property type="component" value="Unassembled WGS sequence"/>
</dbReference>
<evidence type="ECO:0000256" key="4">
    <source>
        <dbReference type="ARBA" id="ARBA00023155"/>
    </source>
</evidence>
<feature type="domain" description="Homeobox" evidence="8">
    <location>
        <begin position="102"/>
        <end position="155"/>
    </location>
</feature>
<evidence type="ECO:0000256" key="6">
    <source>
        <dbReference type="PROSITE-ProRule" id="PRU00108"/>
    </source>
</evidence>
<proteinExistence type="inferred from homology"/>
<feature type="region of interest" description="Disordered" evidence="7">
    <location>
        <begin position="167"/>
        <end position="265"/>
    </location>
</feature>
<dbReference type="CDD" id="cd00086">
    <property type="entry name" value="homeodomain"/>
    <property type="match status" value="1"/>
</dbReference>
<accession>A0A3B1J7Z5</accession>
<reference evidence="9" key="4">
    <citation type="submission" date="2025-09" db="UniProtKB">
        <authorList>
            <consortium name="Ensembl"/>
        </authorList>
    </citation>
    <scope>IDENTIFICATION</scope>
</reference>
<dbReference type="GO" id="GO:0005634">
    <property type="term" value="C:nucleus"/>
    <property type="evidence" value="ECO:0007669"/>
    <property type="project" value="UniProtKB-SubCell"/>
</dbReference>
<evidence type="ECO:0000256" key="1">
    <source>
        <dbReference type="ARBA" id="ARBA00004123"/>
    </source>
</evidence>
<comment type="subcellular location">
    <subcellularLocation>
        <location evidence="1 6">Nucleus</location>
    </subcellularLocation>
</comment>
<dbReference type="InterPro" id="IPR008422">
    <property type="entry name" value="KN_HD"/>
</dbReference>
<dbReference type="GeneTree" id="ENSGT00940000165426"/>
<evidence type="ECO:0000256" key="5">
    <source>
        <dbReference type="ARBA" id="ARBA00023242"/>
    </source>
</evidence>
<dbReference type="SMART" id="SM00548">
    <property type="entry name" value="IRO"/>
    <property type="match status" value="1"/>
</dbReference>
<feature type="DNA-binding region" description="Homeobox" evidence="6">
    <location>
        <begin position="104"/>
        <end position="156"/>
    </location>
</feature>
<dbReference type="Ensembl" id="ENSAMXT00000056778.1">
    <property type="protein sequence ID" value="ENSAMXP00000037990.1"/>
    <property type="gene ID" value="ENSAMXG00000029124.1"/>
</dbReference>
<dbReference type="GO" id="GO:0030182">
    <property type="term" value="P:neuron differentiation"/>
    <property type="evidence" value="ECO:0007669"/>
    <property type="project" value="TreeGrafter"/>
</dbReference>
<dbReference type="InterPro" id="IPR009057">
    <property type="entry name" value="Homeodomain-like_sf"/>
</dbReference>
<dbReference type="PANTHER" id="PTHR11211:SF13">
    <property type="entry name" value="IROQUOIS-CLASS HOMEODOMAIN PROTEIN IRX-1"/>
    <property type="match status" value="1"/>
</dbReference>
<evidence type="ECO:0000259" key="8">
    <source>
        <dbReference type="PROSITE" id="PS50071"/>
    </source>
</evidence>
<dbReference type="InterPro" id="IPR001356">
    <property type="entry name" value="HD"/>
</dbReference>
<keyword evidence="4 6" id="KW-0371">Homeobox</keyword>
<keyword evidence="5 6" id="KW-0539">Nucleus</keyword>
<sequence length="411" mass="44917">MALPQLGFLYGLDGAHAPPDGISEGAAALAPLFTPAWSARGYTGAFARTGAELALLAHMGSQYELKDSPGAQAAGLALHTPPAFYPYNHYQYGDPSRAKSATRETTSTLKAWLQEHKRNPYPTKGEKIMLAIITKMTLTQVSTWFANARRRLKKENKVTWGRSADDVDGRLFESDNDEELDKNEEEEDEEEEIDLETIDIEKAEGERADLSEENAEEQQDGRENAQTPQEPASPELKSAASPVSNKAQSAGEVSPRAADSHRPANAKPKIWSLAETATSPDHCHRASVPSAIPHPAFLSTSGIYTCQVGRGDNWAFLSASSLLGVRSMLGGNESEIVQCTPRAAVTHSSSTLRPPCVKTHTEKESRSFRPQQNDENIERVESPTLSLRAPFPVIHDRSHHETAQRALKSIS</sequence>
<dbReference type="InterPro" id="IPR017970">
    <property type="entry name" value="Homeobox_CS"/>
</dbReference>
<dbReference type="InterPro" id="IPR003893">
    <property type="entry name" value="Iroquois_homeo"/>
</dbReference>